<name>A0A090L4E2_STRRB</name>
<dbReference type="WormBase" id="SRAE_1000291400">
    <property type="protein sequence ID" value="SRP05820"/>
    <property type="gene ID" value="WBGene00259531"/>
</dbReference>
<dbReference type="CTD" id="36377026"/>
<accession>A0A090L4E2</accession>
<evidence type="ECO:0000313" key="1">
    <source>
        <dbReference type="EMBL" id="CEF64661.1"/>
    </source>
</evidence>
<evidence type="ECO:0000313" key="4">
    <source>
        <dbReference type="WormBase" id="SRAE_1000291400"/>
    </source>
</evidence>
<reference evidence="1 2" key="1">
    <citation type="submission" date="2014-09" db="EMBL/GenBank/DDBJ databases">
        <authorList>
            <person name="Martin A.A."/>
        </authorList>
    </citation>
    <scope>NUCLEOTIDE SEQUENCE</scope>
    <source>
        <strain evidence="2">ED321</strain>
        <strain evidence="1">ED321 Heterogonic</strain>
    </source>
</reference>
<sequence length="176" mass="20802">MVWSYIAYSFTTLKRKKGYDKERHLWTNEEFYLQLDTFFIPTITFLIQVIIRQIPFSSLIKEYWRFLRLQSARKTFENINIEKVEKILEEIKAKEEIKVEEIKSETLTIVKSFATIKNEGNDLLGNDQKGPKVKEGLKECIEPTSVELQSTNLEMDTSITLKIFNKCRNFLTNFIS</sequence>
<dbReference type="AlphaFoldDB" id="A0A090L4E2"/>
<organism evidence="1">
    <name type="scientific">Strongyloides ratti</name>
    <name type="common">Parasitic roundworm</name>
    <dbReference type="NCBI Taxonomy" id="34506"/>
    <lineage>
        <taxon>Eukaryota</taxon>
        <taxon>Metazoa</taxon>
        <taxon>Ecdysozoa</taxon>
        <taxon>Nematoda</taxon>
        <taxon>Chromadorea</taxon>
        <taxon>Rhabditida</taxon>
        <taxon>Tylenchina</taxon>
        <taxon>Panagrolaimomorpha</taxon>
        <taxon>Strongyloidoidea</taxon>
        <taxon>Strongyloididae</taxon>
        <taxon>Strongyloides</taxon>
    </lineage>
</organism>
<dbReference type="Proteomes" id="UP000035682">
    <property type="component" value="Unplaced"/>
</dbReference>
<protein>
    <submittedName>
        <fullName evidence="1 3">Uncharacterized protein</fullName>
    </submittedName>
</protein>
<dbReference type="EMBL" id="LN609528">
    <property type="protein sequence ID" value="CEF64661.1"/>
    <property type="molecule type" value="Genomic_DNA"/>
</dbReference>
<proteinExistence type="predicted"/>
<dbReference type="GeneID" id="36377026"/>
<dbReference type="WBParaSite" id="SRAE_1000291400.1">
    <property type="protein sequence ID" value="SRAE_1000291400.1"/>
    <property type="gene ID" value="WBGene00259531"/>
</dbReference>
<evidence type="ECO:0000313" key="2">
    <source>
        <dbReference type="Proteomes" id="UP000035682"/>
    </source>
</evidence>
<evidence type="ECO:0000313" key="3">
    <source>
        <dbReference type="WBParaSite" id="SRAE_1000291400.1"/>
    </source>
</evidence>
<reference evidence="3" key="2">
    <citation type="submission" date="2020-12" db="UniProtKB">
        <authorList>
            <consortium name="WormBaseParasite"/>
        </authorList>
    </citation>
    <scope>IDENTIFICATION</scope>
</reference>
<dbReference type="RefSeq" id="XP_024503862.1">
    <property type="nucleotide sequence ID" value="XM_024650046.1"/>
</dbReference>
<keyword evidence="2" id="KW-1185">Reference proteome</keyword>
<gene>
    <name evidence="1 3 4" type="ORF">SRAE_1000291400</name>
</gene>